<organism evidence="2 3">
    <name type="scientific">Paramuricea clavata</name>
    <name type="common">Red gorgonian</name>
    <name type="synonym">Violescent sea-whip</name>
    <dbReference type="NCBI Taxonomy" id="317549"/>
    <lineage>
        <taxon>Eukaryota</taxon>
        <taxon>Metazoa</taxon>
        <taxon>Cnidaria</taxon>
        <taxon>Anthozoa</taxon>
        <taxon>Octocorallia</taxon>
        <taxon>Malacalcyonacea</taxon>
        <taxon>Plexauridae</taxon>
        <taxon>Paramuricea</taxon>
    </lineage>
</organism>
<protein>
    <submittedName>
        <fullName evidence="2">Uncharacterized protein</fullName>
    </submittedName>
</protein>
<sequence>LLNSLLKCVRKQHVVLKSSGMNTTEMNENYENIVSIVEDNREVAWADQTMTSTDKEVEPLDVIKNAENNLSATKTTIATPSRTPLRPKITSYDINLTPRRVSTKSPTLTLSSALPAPVESKISPAKIAPETYNIGPDRAVKHAKSPCSVRQNLLNALTQDALSNTVSSDITSTNFEFKVPSATPSYGLTSASHKPTVETTSNVQNDSSFVAPKSTVAKRFQLKPPTLINKNVGPPLRVQNNNSFAGNLDTGNSKTKANSTSGNENGKRIPGYASLTKSAAQKITGKDMLPKRCHSKENTLPQPKRRRLPRSVSSSSLISDEQSKKRHKNHVTGLKRAVSVMHMRK</sequence>
<feature type="compositionally biased region" description="Low complexity" evidence="1">
    <location>
        <begin position="310"/>
        <end position="319"/>
    </location>
</feature>
<gene>
    <name evidence="2" type="ORF">PACLA_8A044570</name>
</gene>
<dbReference type="EMBL" id="CACRXK020014144">
    <property type="protein sequence ID" value="CAB4026339.1"/>
    <property type="molecule type" value="Genomic_DNA"/>
</dbReference>
<reference evidence="2" key="1">
    <citation type="submission" date="2020-04" db="EMBL/GenBank/DDBJ databases">
        <authorList>
            <person name="Alioto T."/>
            <person name="Alioto T."/>
            <person name="Gomez Garrido J."/>
        </authorList>
    </citation>
    <scope>NUCLEOTIDE SEQUENCE</scope>
    <source>
        <strain evidence="2">A484AB</strain>
    </source>
</reference>
<evidence type="ECO:0000256" key="1">
    <source>
        <dbReference type="SAM" id="MobiDB-lite"/>
    </source>
</evidence>
<accession>A0A6S7L1L5</accession>
<evidence type="ECO:0000313" key="3">
    <source>
        <dbReference type="Proteomes" id="UP001152795"/>
    </source>
</evidence>
<feature type="non-terminal residue" evidence="2">
    <location>
        <position position="1"/>
    </location>
</feature>
<feature type="compositionally biased region" description="Polar residues" evidence="1">
    <location>
        <begin position="238"/>
        <end position="264"/>
    </location>
</feature>
<evidence type="ECO:0000313" key="2">
    <source>
        <dbReference type="EMBL" id="CAB4026339.1"/>
    </source>
</evidence>
<dbReference type="Proteomes" id="UP001152795">
    <property type="component" value="Unassembled WGS sequence"/>
</dbReference>
<dbReference type="AlphaFoldDB" id="A0A6S7L1L5"/>
<name>A0A6S7L1L5_PARCT</name>
<keyword evidence="3" id="KW-1185">Reference proteome</keyword>
<proteinExistence type="predicted"/>
<comment type="caution">
    <text evidence="2">The sequence shown here is derived from an EMBL/GenBank/DDBJ whole genome shotgun (WGS) entry which is preliminary data.</text>
</comment>
<feature type="region of interest" description="Disordered" evidence="1">
    <location>
        <begin position="226"/>
        <end position="345"/>
    </location>
</feature>